<organism evidence="2 3">
    <name type="scientific">Trifolium medium</name>
    <dbReference type="NCBI Taxonomy" id="97028"/>
    <lineage>
        <taxon>Eukaryota</taxon>
        <taxon>Viridiplantae</taxon>
        <taxon>Streptophyta</taxon>
        <taxon>Embryophyta</taxon>
        <taxon>Tracheophyta</taxon>
        <taxon>Spermatophyta</taxon>
        <taxon>Magnoliopsida</taxon>
        <taxon>eudicotyledons</taxon>
        <taxon>Gunneridae</taxon>
        <taxon>Pentapetalae</taxon>
        <taxon>rosids</taxon>
        <taxon>fabids</taxon>
        <taxon>Fabales</taxon>
        <taxon>Fabaceae</taxon>
        <taxon>Papilionoideae</taxon>
        <taxon>50 kb inversion clade</taxon>
        <taxon>NPAAA clade</taxon>
        <taxon>Hologalegina</taxon>
        <taxon>IRL clade</taxon>
        <taxon>Trifolieae</taxon>
        <taxon>Trifolium</taxon>
    </lineage>
</organism>
<proteinExistence type="predicted"/>
<dbReference type="AlphaFoldDB" id="A0A392T249"/>
<evidence type="ECO:0000313" key="3">
    <source>
        <dbReference type="Proteomes" id="UP000265520"/>
    </source>
</evidence>
<dbReference type="EMBL" id="LXQA010481202">
    <property type="protein sequence ID" value="MCI54554.1"/>
    <property type="molecule type" value="Genomic_DNA"/>
</dbReference>
<evidence type="ECO:0000313" key="2">
    <source>
        <dbReference type="EMBL" id="MCI54554.1"/>
    </source>
</evidence>
<accession>A0A392T249</accession>
<reference evidence="2 3" key="1">
    <citation type="journal article" date="2018" name="Front. Plant Sci.">
        <title>Red Clover (Trifolium pratense) and Zigzag Clover (T. medium) - A Picture of Genomic Similarities and Differences.</title>
        <authorList>
            <person name="Dluhosova J."/>
            <person name="Istvanek J."/>
            <person name="Nedelnik J."/>
            <person name="Repkova J."/>
        </authorList>
    </citation>
    <scope>NUCLEOTIDE SEQUENCE [LARGE SCALE GENOMIC DNA]</scope>
    <source>
        <strain evidence="3">cv. 10/8</strain>
        <tissue evidence="2">Leaf</tissue>
    </source>
</reference>
<evidence type="ECO:0000256" key="1">
    <source>
        <dbReference type="SAM" id="MobiDB-lite"/>
    </source>
</evidence>
<comment type="caution">
    <text evidence="2">The sequence shown here is derived from an EMBL/GenBank/DDBJ whole genome shotgun (WGS) entry which is preliminary data.</text>
</comment>
<feature type="non-terminal residue" evidence="2">
    <location>
        <position position="1"/>
    </location>
</feature>
<dbReference type="Proteomes" id="UP000265520">
    <property type="component" value="Unassembled WGS sequence"/>
</dbReference>
<feature type="compositionally biased region" description="Acidic residues" evidence="1">
    <location>
        <begin position="10"/>
        <end position="24"/>
    </location>
</feature>
<sequence length="24" mass="2724">LLSYGKEFDDVGDEYSDEDDVVTL</sequence>
<feature type="region of interest" description="Disordered" evidence="1">
    <location>
        <begin position="1"/>
        <end position="24"/>
    </location>
</feature>
<keyword evidence="3" id="KW-1185">Reference proteome</keyword>
<protein>
    <submittedName>
        <fullName evidence="2">Uncharacterized protein</fullName>
    </submittedName>
</protein>
<name>A0A392T249_9FABA</name>